<organism evidence="4 5">
    <name type="scientific">Dankookia rubra</name>
    <dbReference type="NCBI Taxonomy" id="1442381"/>
    <lineage>
        <taxon>Bacteria</taxon>
        <taxon>Pseudomonadati</taxon>
        <taxon>Pseudomonadota</taxon>
        <taxon>Alphaproteobacteria</taxon>
        <taxon>Acetobacterales</taxon>
        <taxon>Roseomonadaceae</taxon>
        <taxon>Dankookia</taxon>
    </lineage>
</organism>
<dbReference type="Pfam" id="PF02826">
    <property type="entry name" value="2-Hacid_dh_C"/>
    <property type="match status" value="1"/>
</dbReference>
<evidence type="ECO:0000259" key="3">
    <source>
        <dbReference type="Pfam" id="PF02826"/>
    </source>
</evidence>
<dbReference type="AlphaFoldDB" id="A0A4R5QLE9"/>
<dbReference type="InterPro" id="IPR036291">
    <property type="entry name" value="NAD(P)-bd_dom_sf"/>
</dbReference>
<dbReference type="PANTHER" id="PTHR43333">
    <property type="entry name" value="2-HACID_DH_C DOMAIN-CONTAINING PROTEIN"/>
    <property type="match status" value="1"/>
</dbReference>
<reference evidence="4 5" key="1">
    <citation type="journal article" date="2016" name="J. Microbiol.">
        <title>Dankookia rubra gen. nov., sp. nov., an alphaproteobacterium isolated from sediment of a shallow stream.</title>
        <authorList>
            <person name="Kim W.H."/>
            <person name="Kim D.H."/>
            <person name="Kang K."/>
            <person name="Ahn T.Y."/>
        </authorList>
    </citation>
    <scope>NUCLEOTIDE SEQUENCE [LARGE SCALE GENOMIC DNA]</scope>
    <source>
        <strain evidence="4 5">JCM30602</strain>
    </source>
</reference>
<dbReference type="GO" id="GO:0051287">
    <property type="term" value="F:NAD binding"/>
    <property type="evidence" value="ECO:0007669"/>
    <property type="project" value="InterPro"/>
</dbReference>
<dbReference type="CDD" id="cd12164">
    <property type="entry name" value="GDH_like_2"/>
    <property type="match status" value="1"/>
</dbReference>
<dbReference type="Gene3D" id="3.40.50.720">
    <property type="entry name" value="NAD(P)-binding Rossmann-like Domain"/>
    <property type="match status" value="2"/>
</dbReference>
<keyword evidence="1" id="KW-0560">Oxidoreductase</keyword>
<dbReference type="InterPro" id="IPR006140">
    <property type="entry name" value="D-isomer_DH_NAD-bd"/>
</dbReference>
<comment type="caution">
    <text evidence="4">The sequence shown here is derived from an EMBL/GenBank/DDBJ whole genome shotgun (WGS) entry which is preliminary data.</text>
</comment>
<sequence>MSNRRVMVVKSGGPEAFQEWRDCFAALDPGLELLDWDAALRRRDEVDYALVWDPEPGGLATMPRLRAIFGSGAGVDGILLDTRLPRGVPIVRMAIPEATQRMGEFCCWAALSLLKDARRMAIAQAAGEWDYFEAPYRADMRTVGIMGLGAMGARCAAMLSAIGFPVIGWARTAKDVPGVESFAGAEALPAFLARTDILVCLLPATPETRHIIRAETLAMLPPGAGYVGIGRGMQHRLDDILAALDSGRLSGAVLDVFEPEPLPAGHPLWQHPKAIVTPHVASLPSRAERAGFVARTIAGFERGETLPNLFDPARGY</sequence>
<accession>A0A4R5QLE9</accession>
<evidence type="ECO:0000256" key="1">
    <source>
        <dbReference type="ARBA" id="ARBA00023002"/>
    </source>
</evidence>
<keyword evidence="4" id="KW-0670">Pyruvate</keyword>
<dbReference type="Proteomes" id="UP000295096">
    <property type="component" value="Unassembled WGS sequence"/>
</dbReference>
<dbReference type="RefSeq" id="WP_133287109.1">
    <property type="nucleotide sequence ID" value="NZ_SMSJ01000002.1"/>
</dbReference>
<gene>
    <name evidence="4" type="ORF">E2C06_03130</name>
</gene>
<keyword evidence="5" id="KW-1185">Reference proteome</keyword>
<dbReference type="GO" id="GO:0016491">
    <property type="term" value="F:oxidoreductase activity"/>
    <property type="evidence" value="ECO:0007669"/>
    <property type="project" value="UniProtKB-KW"/>
</dbReference>
<dbReference type="OrthoDB" id="9787219at2"/>
<feature type="domain" description="D-isomer specific 2-hydroxyacid dehydrogenase NAD-binding" evidence="3">
    <location>
        <begin position="109"/>
        <end position="281"/>
    </location>
</feature>
<protein>
    <submittedName>
        <fullName evidence="4">Glyoxylate/hydroxypyruvate reductase A</fullName>
    </submittedName>
</protein>
<dbReference type="EMBL" id="SMSJ01000002">
    <property type="protein sequence ID" value="TDH64344.1"/>
    <property type="molecule type" value="Genomic_DNA"/>
</dbReference>
<proteinExistence type="predicted"/>
<name>A0A4R5QLE9_9PROT</name>
<evidence type="ECO:0000256" key="2">
    <source>
        <dbReference type="ARBA" id="ARBA00023027"/>
    </source>
</evidence>
<dbReference type="PANTHER" id="PTHR43333:SF1">
    <property type="entry name" value="D-ISOMER SPECIFIC 2-HYDROXYACID DEHYDROGENASE NAD-BINDING DOMAIN-CONTAINING PROTEIN"/>
    <property type="match status" value="1"/>
</dbReference>
<keyword evidence="2" id="KW-0520">NAD</keyword>
<dbReference type="SUPFAM" id="SSF51735">
    <property type="entry name" value="NAD(P)-binding Rossmann-fold domains"/>
    <property type="match status" value="1"/>
</dbReference>
<evidence type="ECO:0000313" key="4">
    <source>
        <dbReference type="EMBL" id="TDH64344.1"/>
    </source>
</evidence>
<evidence type="ECO:0000313" key="5">
    <source>
        <dbReference type="Proteomes" id="UP000295096"/>
    </source>
</evidence>